<dbReference type="Gene3D" id="3.30.460.20">
    <property type="entry name" value="CorA soluble domain-like"/>
    <property type="match status" value="1"/>
</dbReference>
<dbReference type="CDD" id="cd12829">
    <property type="entry name" value="Alr1p-like"/>
    <property type="match status" value="1"/>
</dbReference>
<dbReference type="GO" id="GO:0015095">
    <property type="term" value="F:magnesium ion transmembrane transporter activity"/>
    <property type="evidence" value="ECO:0007669"/>
    <property type="project" value="InterPro"/>
</dbReference>
<keyword evidence="7 13" id="KW-0479">Metal-binding</keyword>
<dbReference type="InterPro" id="IPR050364">
    <property type="entry name" value="Cytochrome_P450_fung"/>
</dbReference>
<dbReference type="InterPro" id="IPR001128">
    <property type="entry name" value="Cyt_P450"/>
</dbReference>
<evidence type="ECO:0000256" key="4">
    <source>
        <dbReference type="ARBA" id="ARBA00010617"/>
    </source>
</evidence>
<feature type="binding site" description="axial binding residue" evidence="13">
    <location>
        <position position="823"/>
    </location>
    <ligand>
        <name>heme</name>
        <dbReference type="ChEBI" id="CHEBI:30413"/>
    </ligand>
    <ligandPart>
        <name>Fe</name>
        <dbReference type="ChEBI" id="CHEBI:18248"/>
    </ligandPart>
</feature>
<comment type="similarity">
    <text evidence="3">Belongs to the CorA metal ion transporter (MIT) (TC 1.A.35) family.</text>
</comment>
<comment type="caution">
    <text evidence="15">The sequence shown here is derived from an EMBL/GenBank/DDBJ whole genome shotgun (WGS) entry which is preliminary data.</text>
</comment>
<keyword evidence="9" id="KW-0560">Oxidoreductase</keyword>
<keyword evidence="8" id="KW-1133">Transmembrane helix</keyword>
<dbReference type="InterPro" id="IPR017972">
    <property type="entry name" value="Cyt_P450_CS"/>
</dbReference>
<keyword evidence="10 13" id="KW-0408">Iron</keyword>
<dbReference type="InterPro" id="IPR045861">
    <property type="entry name" value="CorA_cytoplasmic_dom"/>
</dbReference>
<dbReference type="SUPFAM" id="SSF144083">
    <property type="entry name" value="Magnesium transport protein CorA, transmembrane region"/>
    <property type="match status" value="1"/>
</dbReference>
<dbReference type="GO" id="GO:0016020">
    <property type="term" value="C:membrane"/>
    <property type="evidence" value="ECO:0007669"/>
    <property type="project" value="UniProtKB-SubCell"/>
</dbReference>
<evidence type="ECO:0000256" key="13">
    <source>
        <dbReference type="PIRSR" id="PIRSR602401-1"/>
    </source>
</evidence>
<dbReference type="STRING" id="1403190.A0A0F0ID36"/>
<dbReference type="OrthoDB" id="1470350at2759"/>
<feature type="region of interest" description="Disordered" evidence="14">
    <location>
        <begin position="10"/>
        <end position="34"/>
    </location>
</feature>
<dbReference type="InterPro" id="IPR044089">
    <property type="entry name" value="Alr1-like"/>
</dbReference>
<dbReference type="Gene3D" id="1.20.58.340">
    <property type="entry name" value="Magnesium transport protein CorA, transmembrane region"/>
    <property type="match status" value="2"/>
</dbReference>
<evidence type="ECO:0000256" key="12">
    <source>
        <dbReference type="ARBA" id="ARBA00023136"/>
    </source>
</evidence>
<keyword evidence="5 13" id="KW-0349">Heme</keyword>
<evidence type="ECO:0000256" key="1">
    <source>
        <dbReference type="ARBA" id="ARBA00001971"/>
    </source>
</evidence>
<dbReference type="AlphaFoldDB" id="A0A0F0ID36"/>
<evidence type="ECO:0000313" key="15">
    <source>
        <dbReference type="EMBL" id="KJK65590.1"/>
    </source>
</evidence>
<dbReference type="PRINTS" id="PR00463">
    <property type="entry name" value="EP450I"/>
</dbReference>
<comment type="cofactor">
    <cofactor evidence="1 13">
        <name>heme</name>
        <dbReference type="ChEBI" id="CHEBI:30413"/>
    </cofactor>
</comment>
<dbReference type="InterPro" id="IPR002523">
    <property type="entry name" value="MgTranspt_CorA/ZnTranspt_ZntB"/>
</dbReference>
<dbReference type="InterPro" id="IPR002401">
    <property type="entry name" value="Cyt_P450_E_grp-I"/>
</dbReference>
<dbReference type="SUPFAM" id="SSF143865">
    <property type="entry name" value="CorA soluble domain-like"/>
    <property type="match status" value="1"/>
</dbReference>
<dbReference type="PANTHER" id="PTHR46300">
    <property type="entry name" value="P450, PUTATIVE (EUROFUNG)-RELATED-RELATED"/>
    <property type="match status" value="1"/>
</dbReference>
<dbReference type="Gene3D" id="1.10.630.10">
    <property type="entry name" value="Cytochrome P450"/>
    <property type="match status" value="1"/>
</dbReference>
<keyword evidence="11" id="KW-0503">Monooxygenase</keyword>
<evidence type="ECO:0000313" key="16">
    <source>
        <dbReference type="Proteomes" id="UP000033540"/>
    </source>
</evidence>
<dbReference type="InterPro" id="IPR036396">
    <property type="entry name" value="Cyt_P450_sf"/>
</dbReference>
<evidence type="ECO:0000256" key="5">
    <source>
        <dbReference type="ARBA" id="ARBA00022617"/>
    </source>
</evidence>
<dbReference type="GO" id="GO:0016705">
    <property type="term" value="F:oxidoreductase activity, acting on paired donors, with incorporation or reduction of molecular oxygen"/>
    <property type="evidence" value="ECO:0007669"/>
    <property type="project" value="InterPro"/>
</dbReference>
<keyword evidence="12" id="KW-0472">Membrane</keyword>
<dbReference type="Pfam" id="PF01544">
    <property type="entry name" value="CorA"/>
    <property type="match status" value="1"/>
</dbReference>
<evidence type="ECO:0000256" key="11">
    <source>
        <dbReference type="ARBA" id="ARBA00023033"/>
    </source>
</evidence>
<gene>
    <name evidence="15" type="ORF">P875_00010136</name>
</gene>
<evidence type="ECO:0000256" key="8">
    <source>
        <dbReference type="ARBA" id="ARBA00022989"/>
    </source>
</evidence>
<dbReference type="GO" id="GO:0005506">
    <property type="term" value="F:iron ion binding"/>
    <property type="evidence" value="ECO:0007669"/>
    <property type="project" value="InterPro"/>
</dbReference>
<dbReference type="InterPro" id="IPR045863">
    <property type="entry name" value="CorA_TM1_TM2"/>
</dbReference>
<organism evidence="15 16">
    <name type="scientific">Aspergillus parasiticus (strain ATCC 56775 / NRRL 5862 / SRRC 143 / SU-1)</name>
    <dbReference type="NCBI Taxonomy" id="1403190"/>
    <lineage>
        <taxon>Eukaryota</taxon>
        <taxon>Fungi</taxon>
        <taxon>Dikarya</taxon>
        <taxon>Ascomycota</taxon>
        <taxon>Pezizomycotina</taxon>
        <taxon>Eurotiomycetes</taxon>
        <taxon>Eurotiomycetidae</taxon>
        <taxon>Eurotiales</taxon>
        <taxon>Aspergillaceae</taxon>
        <taxon>Aspergillus</taxon>
        <taxon>Aspergillus subgen. Circumdati</taxon>
    </lineage>
</organism>
<dbReference type="CDD" id="cd11065">
    <property type="entry name" value="CYP64-like"/>
    <property type="match status" value="1"/>
</dbReference>
<comment type="subcellular location">
    <subcellularLocation>
        <location evidence="2">Membrane</location>
        <topology evidence="2">Multi-pass membrane protein</topology>
    </subcellularLocation>
</comment>
<dbReference type="Pfam" id="PF00067">
    <property type="entry name" value="p450"/>
    <property type="match status" value="1"/>
</dbReference>
<evidence type="ECO:0000256" key="10">
    <source>
        <dbReference type="ARBA" id="ARBA00023004"/>
    </source>
</evidence>
<dbReference type="EMBL" id="JZEE01000360">
    <property type="protein sequence ID" value="KJK65590.1"/>
    <property type="molecule type" value="Genomic_DNA"/>
</dbReference>
<evidence type="ECO:0000256" key="9">
    <source>
        <dbReference type="ARBA" id="ARBA00023002"/>
    </source>
</evidence>
<dbReference type="GO" id="GO:0020037">
    <property type="term" value="F:heme binding"/>
    <property type="evidence" value="ECO:0007669"/>
    <property type="project" value="InterPro"/>
</dbReference>
<dbReference type="FunFam" id="1.20.58.340:FF:000027">
    <property type="entry name" value="CorA family metal ion transporter (Eurofung)"/>
    <property type="match status" value="1"/>
</dbReference>
<comment type="similarity">
    <text evidence="4">Belongs to the cytochrome P450 family.</text>
</comment>
<evidence type="ECO:0000256" key="2">
    <source>
        <dbReference type="ARBA" id="ARBA00004141"/>
    </source>
</evidence>
<evidence type="ECO:0000256" key="6">
    <source>
        <dbReference type="ARBA" id="ARBA00022692"/>
    </source>
</evidence>
<name>A0A0F0ID36_ASPPU</name>
<evidence type="ECO:0000256" key="7">
    <source>
        <dbReference type="ARBA" id="ARBA00022723"/>
    </source>
</evidence>
<sequence>MGLVADIHLDGAPGERPDVSPCIDDPTVPGPDASGLDEVDEFKDRKMSFYDDRGAAPATQFSFFTSQLDSVIHSSSIQSLRSFYKPFDALLDTTEHSGLWWLDVTAPSDDDIETLSRIFDIHPLTTEDIKMRESREKIELFDRYYFLSLQPARQVEAVDGTRSSSPNVYAIVFREGVLSFNFGNSSHGSHVRNRIKEHRSHLALTSDWISYALIDAIVDSFAPFINRVQAGVELIEDDVSITRPDDIGLALQRIHRYRKEVLQIRQLMNDKTDVIRCFDRHCGSFGPSTMDVTPYLGDILDHVISMMADLYNAEQMLSRAQEKYLSQLAFDSTRIRNEIAATLGRMSVVGGILVPMQFLIGLWGMNVTVPGKTPEDVDSPPINWCWVSFVLKFVTQKKLIQDTKMEFGIFNSFLALLILRVLYEYYRDRRLPPGPRRLPLIGNIHQVPQVLPWRTFDQWSKKYGPIMSAQFGRQTIILIADAAIGRELLDRRGSLYSNRPKLVMADDNLARGMHILLRQYDDRFRLHQRMEAPVLSPRASATYYPIQDLESKQLLHELLSSNDFSLHLERYSISLLYSLTYGLRVKTGNEQDVEDARRILHNFVYASRVGTWAVDAIPMLNSLPKFLAPWKRIGEELFQIESSLHMRNMKKGLNSPAWNWAKEFSISKQGQLMPPLELAYDLGILTEAGLETTATVMKVFVLATQVYPHFITVAQREIDLVVGPDRLPTLSDKDNLPYICAVVEESLRWRSIVPGGVPHAARKDDTYMGYRIPKGATIVPLHWSMSLDERHFDNPLEFRPERWLEGPDDDRFNNFFGYGRRICPGRHIARNSLFILVARILWGFEVRPPTGPDGQPKTVDDMDFGSAFVSAPAPFEAIFSPRSENARRVIESEWESTEKDINIIMDSIKEKQKSIGLDVRG</sequence>
<protein>
    <submittedName>
        <fullName evidence="15">Alr1p-like subfamily protein</fullName>
    </submittedName>
</protein>
<evidence type="ECO:0000256" key="3">
    <source>
        <dbReference type="ARBA" id="ARBA00009765"/>
    </source>
</evidence>
<dbReference type="PROSITE" id="PS00086">
    <property type="entry name" value="CYTOCHROME_P450"/>
    <property type="match status" value="1"/>
</dbReference>
<evidence type="ECO:0000256" key="14">
    <source>
        <dbReference type="SAM" id="MobiDB-lite"/>
    </source>
</evidence>
<dbReference type="PANTHER" id="PTHR46300:SF1">
    <property type="entry name" value="P450, PUTATIVE (EUROFUNG)-RELATED"/>
    <property type="match status" value="1"/>
</dbReference>
<reference evidence="15 16" key="1">
    <citation type="submission" date="2015-02" db="EMBL/GenBank/DDBJ databases">
        <title>Draft genome sequence of Aspergillus parasiticus SU-1.</title>
        <authorList>
            <person name="Yu J."/>
            <person name="Fedorova N."/>
            <person name="Yin Y."/>
            <person name="Losada L."/>
            <person name="Zafar N."/>
            <person name="Taujale R."/>
            <person name="Ehrlich K.C."/>
            <person name="Bhatnagar D."/>
            <person name="Cleveland T.E."/>
            <person name="Bennett J.W."/>
            <person name="Nierman W.C."/>
        </authorList>
    </citation>
    <scope>NUCLEOTIDE SEQUENCE [LARGE SCALE GENOMIC DNA]</scope>
    <source>
        <strain evidence="16">ATCC 56775 / NRRL 5862 / SRRC 143 / SU-1</strain>
    </source>
</reference>
<keyword evidence="6" id="KW-0812">Transmembrane</keyword>
<proteinExistence type="inferred from homology"/>
<accession>A0A0F0ID36</accession>
<dbReference type="SUPFAM" id="SSF48264">
    <property type="entry name" value="Cytochrome P450"/>
    <property type="match status" value="1"/>
</dbReference>
<dbReference type="Proteomes" id="UP000033540">
    <property type="component" value="Unassembled WGS sequence"/>
</dbReference>
<dbReference type="GO" id="GO:0004497">
    <property type="term" value="F:monooxygenase activity"/>
    <property type="evidence" value="ECO:0007669"/>
    <property type="project" value="UniProtKB-KW"/>
</dbReference>